<gene>
    <name evidence="2" type="ORF">ElyMa_006686200</name>
</gene>
<reference evidence="2 3" key="1">
    <citation type="journal article" date="2021" name="Elife">
        <title>Chloroplast acquisition without the gene transfer in kleptoplastic sea slugs, Plakobranchus ocellatus.</title>
        <authorList>
            <person name="Maeda T."/>
            <person name="Takahashi S."/>
            <person name="Yoshida T."/>
            <person name="Shimamura S."/>
            <person name="Takaki Y."/>
            <person name="Nagai Y."/>
            <person name="Toyoda A."/>
            <person name="Suzuki Y."/>
            <person name="Arimoto A."/>
            <person name="Ishii H."/>
            <person name="Satoh N."/>
            <person name="Nishiyama T."/>
            <person name="Hasebe M."/>
            <person name="Maruyama T."/>
            <person name="Minagawa J."/>
            <person name="Obokata J."/>
            <person name="Shigenobu S."/>
        </authorList>
    </citation>
    <scope>NUCLEOTIDE SEQUENCE [LARGE SCALE GENOMIC DNA]</scope>
</reference>
<proteinExistence type="predicted"/>
<evidence type="ECO:0000313" key="2">
    <source>
        <dbReference type="EMBL" id="GFS12011.1"/>
    </source>
</evidence>
<evidence type="ECO:0000313" key="3">
    <source>
        <dbReference type="Proteomes" id="UP000762676"/>
    </source>
</evidence>
<organism evidence="2 3">
    <name type="scientific">Elysia marginata</name>
    <dbReference type="NCBI Taxonomy" id="1093978"/>
    <lineage>
        <taxon>Eukaryota</taxon>
        <taxon>Metazoa</taxon>
        <taxon>Spiralia</taxon>
        <taxon>Lophotrochozoa</taxon>
        <taxon>Mollusca</taxon>
        <taxon>Gastropoda</taxon>
        <taxon>Heterobranchia</taxon>
        <taxon>Euthyneura</taxon>
        <taxon>Panpulmonata</taxon>
        <taxon>Sacoglossa</taxon>
        <taxon>Placobranchoidea</taxon>
        <taxon>Plakobranchidae</taxon>
        <taxon>Elysia</taxon>
    </lineage>
</organism>
<keyword evidence="3" id="KW-1185">Reference proteome</keyword>
<name>A0AAV4ISN0_9GAST</name>
<comment type="caution">
    <text evidence="2">The sequence shown here is derived from an EMBL/GenBank/DDBJ whole genome shotgun (WGS) entry which is preliminary data.</text>
</comment>
<dbReference type="AlphaFoldDB" id="A0AAV4ISN0"/>
<feature type="region of interest" description="Disordered" evidence="1">
    <location>
        <begin position="1"/>
        <end position="83"/>
    </location>
</feature>
<dbReference type="Proteomes" id="UP000762676">
    <property type="component" value="Unassembled WGS sequence"/>
</dbReference>
<dbReference type="EMBL" id="BMAT01013392">
    <property type="protein sequence ID" value="GFS12011.1"/>
    <property type="molecule type" value="Genomic_DNA"/>
</dbReference>
<feature type="compositionally biased region" description="Polar residues" evidence="1">
    <location>
        <begin position="30"/>
        <end position="39"/>
    </location>
</feature>
<evidence type="ECO:0000256" key="1">
    <source>
        <dbReference type="SAM" id="MobiDB-lite"/>
    </source>
</evidence>
<protein>
    <submittedName>
        <fullName evidence="2">Uncharacterized protein</fullName>
    </submittedName>
</protein>
<sequence>MSRTGAMSSSPHLGTGSLPAHSSRLVQLPDSLNSMTAATATHYPGRAEDKGSRAAVGGRNSNLSLRGPSQTPNALHSPGYTWE</sequence>
<accession>A0AAV4ISN0</accession>
<feature type="compositionally biased region" description="Polar residues" evidence="1">
    <location>
        <begin position="59"/>
        <end position="74"/>
    </location>
</feature>
<feature type="compositionally biased region" description="Polar residues" evidence="1">
    <location>
        <begin position="1"/>
        <end position="12"/>
    </location>
</feature>